<reference evidence="2 3" key="1">
    <citation type="submission" date="2019-12" db="EMBL/GenBank/DDBJ databases">
        <title>Genomic-based taxomic classification of the family Erythrobacteraceae.</title>
        <authorList>
            <person name="Xu L."/>
        </authorList>
    </citation>
    <scope>NUCLEOTIDE SEQUENCE [LARGE SCALE GENOMIC DNA]</scope>
    <source>
        <strain evidence="2 3">DSM 18604</strain>
    </source>
</reference>
<dbReference type="Proteomes" id="UP000460561">
    <property type="component" value="Unassembled WGS sequence"/>
</dbReference>
<comment type="caution">
    <text evidence="2">The sequence shown here is derived from an EMBL/GenBank/DDBJ whole genome shotgun (WGS) entry which is preliminary data.</text>
</comment>
<dbReference type="RefSeq" id="WP_160739618.1">
    <property type="nucleotide sequence ID" value="NZ_WTYQ01000003.1"/>
</dbReference>
<gene>
    <name evidence="2" type="ORF">GRI39_10385</name>
</gene>
<keyword evidence="3" id="KW-1185">Reference proteome</keyword>
<evidence type="ECO:0000313" key="2">
    <source>
        <dbReference type="EMBL" id="MXP26445.1"/>
    </source>
</evidence>
<name>A0A845ACF8_9SPHN</name>
<feature type="transmembrane region" description="Helical" evidence="1">
    <location>
        <begin position="65"/>
        <end position="84"/>
    </location>
</feature>
<accession>A0A845ACF8</accession>
<evidence type="ECO:0008006" key="4">
    <source>
        <dbReference type="Google" id="ProtNLM"/>
    </source>
</evidence>
<evidence type="ECO:0000313" key="3">
    <source>
        <dbReference type="Proteomes" id="UP000460561"/>
    </source>
</evidence>
<protein>
    <recommendedName>
        <fullName evidence="4">DUF3784 domain-containing protein</fullName>
    </recommendedName>
</protein>
<sequence length="88" mass="10022">MALIVIFCLGIGNFAVHKAVLETRHPMIWQRQWLTDRLGMNFSLFIEFLILLGAMLLVGGGYENWVWGYVGYTIVNGLAGWLILSHRV</sequence>
<keyword evidence="1" id="KW-0812">Transmembrane</keyword>
<dbReference type="EMBL" id="WTYQ01000003">
    <property type="protein sequence ID" value="MXP26445.1"/>
    <property type="molecule type" value="Genomic_DNA"/>
</dbReference>
<proteinExistence type="predicted"/>
<dbReference type="AlphaFoldDB" id="A0A845ACF8"/>
<keyword evidence="1" id="KW-1133">Transmembrane helix</keyword>
<evidence type="ECO:0000256" key="1">
    <source>
        <dbReference type="SAM" id="Phobius"/>
    </source>
</evidence>
<keyword evidence="1" id="KW-0472">Membrane</keyword>
<feature type="transmembrane region" description="Helical" evidence="1">
    <location>
        <begin position="38"/>
        <end position="58"/>
    </location>
</feature>
<organism evidence="2 3">
    <name type="scientific">Altericroceibacterium indicum</name>
    <dbReference type="NCBI Taxonomy" id="374177"/>
    <lineage>
        <taxon>Bacteria</taxon>
        <taxon>Pseudomonadati</taxon>
        <taxon>Pseudomonadota</taxon>
        <taxon>Alphaproteobacteria</taxon>
        <taxon>Sphingomonadales</taxon>
        <taxon>Erythrobacteraceae</taxon>
        <taxon>Altericroceibacterium</taxon>
    </lineage>
</organism>
<dbReference type="OrthoDB" id="7391761at2"/>